<dbReference type="InterPro" id="IPR029044">
    <property type="entry name" value="Nucleotide-diphossugar_trans"/>
</dbReference>
<dbReference type="SUPFAM" id="SSF53448">
    <property type="entry name" value="Nucleotide-diphospho-sugar transferases"/>
    <property type="match status" value="1"/>
</dbReference>
<dbReference type="FunCoup" id="A2D7V6">
    <property type="interactions" value="792"/>
</dbReference>
<dbReference type="OrthoDB" id="2014201at2759"/>
<dbReference type="InterPro" id="IPR050587">
    <property type="entry name" value="GNT1/Glycosyltrans_8"/>
</dbReference>
<evidence type="ECO:0000256" key="1">
    <source>
        <dbReference type="SAM" id="Phobius"/>
    </source>
</evidence>
<dbReference type="PANTHER" id="PTHR11183">
    <property type="entry name" value="GLYCOGENIN SUBFAMILY MEMBER"/>
    <property type="match status" value="1"/>
</dbReference>
<evidence type="ECO:0000313" key="3">
    <source>
        <dbReference type="Proteomes" id="UP000001542"/>
    </source>
</evidence>
<accession>A2D7V6</accession>
<dbReference type="InParanoid" id="A2D7V6"/>
<proteinExistence type="predicted"/>
<organism evidence="2 3">
    <name type="scientific">Trichomonas vaginalis (strain ATCC PRA-98 / G3)</name>
    <dbReference type="NCBI Taxonomy" id="412133"/>
    <lineage>
        <taxon>Eukaryota</taxon>
        <taxon>Metamonada</taxon>
        <taxon>Parabasalia</taxon>
        <taxon>Trichomonadida</taxon>
        <taxon>Trichomonadidae</taxon>
        <taxon>Trichomonas</taxon>
    </lineage>
</organism>
<dbReference type="AlphaFoldDB" id="A2D7V6"/>
<dbReference type="VEuPathDB" id="TrichDB:TVAG_070520"/>
<reference evidence="2" key="2">
    <citation type="journal article" date="2007" name="Science">
        <title>Draft genome sequence of the sexually transmitted pathogen Trichomonas vaginalis.</title>
        <authorList>
            <person name="Carlton J.M."/>
            <person name="Hirt R.P."/>
            <person name="Silva J.C."/>
            <person name="Delcher A.L."/>
            <person name="Schatz M."/>
            <person name="Zhao Q."/>
            <person name="Wortman J.R."/>
            <person name="Bidwell S.L."/>
            <person name="Alsmark U.C.M."/>
            <person name="Besteiro S."/>
            <person name="Sicheritz-Ponten T."/>
            <person name="Noel C.J."/>
            <person name="Dacks J.B."/>
            <person name="Foster P.G."/>
            <person name="Simillion C."/>
            <person name="Van de Peer Y."/>
            <person name="Miranda-Saavedra D."/>
            <person name="Barton G.J."/>
            <person name="Westrop G.D."/>
            <person name="Mueller S."/>
            <person name="Dessi D."/>
            <person name="Fiori P.L."/>
            <person name="Ren Q."/>
            <person name="Paulsen I."/>
            <person name="Zhang H."/>
            <person name="Bastida-Corcuera F.D."/>
            <person name="Simoes-Barbosa A."/>
            <person name="Brown M.T."/>
            <person name="Hayes R.D."/>
            <person name="Mukherjee M."/>
            <person name="Okumura C.Y."/>
            <person name="Schneider R."/>
            <person name="Smith A.J."/>
            <person name="Vanacova S."/>
            <person name="Villalvazo M."/>
            <person name="Haas B.J."/>
            <person name="Pertea M."/>
            <person name="Feldblyum T.V."/>
            <person name="Utterback T.R."/>
            <person name="Shu C.L."/>
            <person name="Osoegawa K."/>
            <person name="de Jong P.J."/>
            <person name="Hrdy I."/>
            <person name="Horvathova L."/>
            <person name="Zubacova Z."/>
            <person name="Dolezal P."/>
            <person name="Malik S.B."/>
            <person name="Logsdon J.M. Jr."/>
            <person name="Henze K."/>
            <person name="Gupta A."/>
            <person name="Wang C.C."/>
            <person name="Dunne R.L."/>
            <person name="Upcroft J.A."/>
            <person name="Upcroft P."/>
            <person name="White O."/>
            <person name="Salzberg S.L."/>
            <person name="Tang P."/>
            <person name="Chiu C.-H."/>
            <person name="Lee Y.-S."/>
            <person name="Embley T.M."/>
            <person name="Coombs G.H."/>
            <person name="Mottram J.C."/>
            <person name="Tachezy J."/>
            <person name="Fraser-Liggett C.M."/>
            <person name="Johnson P.J."/>
        </authorList>
    </citation>
    <scope>NUCLEOTIDE SEQUENCE [LARGE SCALE GENOMIC DNA]</scope>
    <source>
        <strain evidence="2">G3</strain>
    </source>
</reference>
<name>A2D7V6_TRIV3</name>
<dbReference type="eggNOG" id="KOG1950">
    <property type="taxonomic scope" value="Eukaryota"/>
</dbReference>
<keyword evidence="1" id="KW-0472">Membrane</keyword>
<dbReference type="SMR" id="A2D7V6"/>
<protein>
    <submittedName>
        <fullName evidence="2">Glycosyl transferase family 8 protein</fullName>
    </submittedName>
</protein>
<feature type="transmembrane region" description="Helical" evidence="1">
    <location>
        <begin position="7"/>
        <end position="27"/>
    </location>
</feature>
<keyword evidence="1" id="KW-1133">Transmembrane helix</keyword>
<gene>
    <name evidence="2" type="ORF">TVAG_070520</name>
</gene>
<reference evidence="2" key="1">
    <citation type="submission" date="2006-10" db="EMBL/GenBank/DDBJ databases">
        <authorList>
            <person name="Amadeo P."/>
            <person name="Zhao Q."/>
            <person name="Wortman J."/>
            <person name="Fraser-Liggett C."/>
            <person name="Carlton J."/>
        </authorList>
    </citation>
    <scope>NUCLEOTIDE SEQUENCE</scope>
    <source>
        <strain evidence="2">G3</strain>
    </source>
</reference>
<dbReference type="Gene3D" id="3.90.550.10">
    <property type="entry name" value="Spore Coat Polysaccharide Biosynthesis Protein SpsA, Chain A"/>
    <property type="match status" value="1"/>
</dbReference>
<dbReference type="Proteomes" id="UP000001542">
    <property type="component" value="Unassembled WGS sequence"/>
</dbReference>
<feature type="transmembrane region" description="Helical" evidence="1">
    <location>
        <begin position="42"/>
        <end position="63"/>
    </location>
</feature>
<sequence>MRKNIFYIFFIVIGITANITTIKLLLIGRPELFHLKSTGSKVAFATVTTPAFCMGAVALGYSIQKYHGDSIDRICLVSHDVNSTWREILSQWWKVYEMPEIKPTKTHRRSWIKLQLWKFTDYSKILYFDTDTLLLDNVEELFKEKQLSCANDVNPTYICNTGVLVLEPSILIYRDMLEKMKDQLFLHLPGDQAFINAYFKTFNPLHPKYNALRLDSSSFPEFYEAGKLKVVHYVCKKPWKCGRSGVTYCGCGYAKLNEVWYQYFDEACKNHTCIESWKE</sequence>
<keyword evidence="2" id="KW-0808">Transferase</keyword>
<dbReference type="CDD" id="cd02537">
    <property type="entry name" value="GT8_Glycogenin"/>
    <property type="match status" value="1"/>
</dbReference>
<keyword evidence="1" id="KW-0812">Transmembrane</keyword>
<dbReference type="VEuPathDB" id="TrichDB:TVAGG3_1045050"/>
<dbReference type="KEGG" id="tva:5468950"/>
<dbReference type="RefSeq" id="XP_001584375.1">
    <property type="nucleotide sequence ID" value="XM_001584325.1"/>
</dbReference>
<dbReference type="EMBL" id="DS113178">
    <property type="protein sequence ID" value="EAY23389.1"/>
    <property type="molecule type" value="Genomic_DNA"/>
</dbReference>
<dbReference type="STRING" id="5722.A2D7V6"/>
<evidence type="ECO:0000313" key="2">
    <source>
        <dbReference type="EMBL" id="EAY23389.1"/>
    </source>
</evidence>
<keyword evidence="3" id="KW-1185">Reference proteome</keyword>
<dbReference type="GO" id="GO:0016757">
    <property type="term" value="F:glycosyltransferase activity"/>
    <property type="evidence" value="ECO:0000318"/>
    <property type="project" value="GO_Central"/>
</dbReference>